<accession>A0AB35K6R2</accession>
<evidence type="ECO:0000313" key="4">
    <source>
        <dbReference type="EMBL" id="MDD9321376.1"/>
    </source>
</evidence>
<organism evidence="4 5">
    <name type="scientific">Acinetobacter lactucae</name>
    <dbReference type="NCBI Taxonomy" id="1785128"/>
    <lineage>
        <taxon>Bacteria</taxon>
        <taxon>Pseudomonadati</taxon>
        <taxon>Pseudomonadota</taxon>
        <taxon>Gammaproteobacteria</taxon>
        <taxon>Moraxellales</taxon>
        <taxon>Moraxellaceae</taxon>
        <taxon>Acinetobacter</taxon>
        <taxon>Acinetobacter calcoaceticus/baumannii complex</taxon>
    </lineage>
</organism>
<dbReference type="RefSeq" id="WP_274579259.1">
    <property type="nucleotide sequence ID" value="NZ_JALNTG010000059.1"/>
</dbReference>
<dbReference type="InterPro" id="IPR016161">
    <property type="entry name" value="Ald_DH/histidinol_DH"/>
</dbReference>
<evidence type="ECO:0000256" key="2">
    <source>
        <dbReference type="ARBA" id="ARBA00023002"/>
    </source>
</evidence>
<dbReference type="PANTHER" id="PTHR42804:SF1">
    <property type="entry name" value="ALDEHYDE DEHYDROGENASE-RELATED"/>
    <property type="match status" value="1"/>
</dbReference>
<dbReference type="InterPro" id="IPR016163">
    <property type="entry name" value="Ald_DH_C"/>
</dbReference>
<comment type="similarity">
    <text evidence="1">Belongs to the aldehyde dehydrogenase family.</text>
</comment>
<proteinExistence type="inferred from homology"/>
<dbReference type="Gene3D" id="3.40.605.10">
    <property type="entry name" value="Aldehyde Dehydrogenase, Chain A, domain 1"/>
    <property type="match status" value="1"/>
</dbReference>
<protein>
    <submittedName>
        <fullName evidence="4">Aldehyde dehydrogenase family protein</fullName>
    </submittedName>
</protein>
<comment type="caution">
    <text evidence="4">The sequence shown here is derived from an EMBL/GenBank/DDBJ whole genome shotgun (WGS) entry which is preliminary data.</text>
</comment>
<feature type="domain" description="Aldehyde dehydrogenase" evidence="3">
    <location>
        <begin position="13"/>
        <end position="469"/>
    </location>
</feature>
<dbReference type="Proteomes" id="UP001150055">
    <property type="component" value="Unassembled WGS sequence"/>
</dbReference>
<dbReference type="FunFam" id="3.40.605.10:FF:000007">
    <property type="entry name" value="NAD/NADP-dependent betaine aldehyde dehydrogenase"/>
    <property type="match status" value="1"/>
</dbReference>
<sequence length="473" mass="50685">MRKYTGFYIDGNWLDAQGTSNIEVINPSTGEVAGIISDGTEKQVNNAVEAAKRAFVSFSQTSVNERLELLKAITNEYKHREAEIAAAISEEMGAPDWLASQYQAAMGLAHLNTTIEALSKFPFEEQKGTTRILREPIGVCGFITPWNWPINQVVVKVLPALATGCTMVLKPAAQTPFSAWLLTEIFDKAGVPAGVFNLVNGHGGKVGSALSRHPDIDMISFTGSTGAGISVAVDAAPTVKRVHQELGGKSANIILDDADIAQAVDNGVKAIMMNTGQTCTAPTRMLIHESKYEAAVEQARKTAESITVGAPSSNSYMGPLSSKKQFDTVQKYIQIGIDEGAEIIAGGLGSPEGLEKGFFAKPTIFANVTNSMRVAREEIFGPVLVMIPYSNEEEAIAIANDSPFGLAGYVQSSSIERARKVASKIRAGQIYLNYAPLDFAAPFGGYKQSGNGREWGEQALYEFVEIKSVVGFG</sequence>
<dbReference type="GO" id="GO:0016620">
    <property type="term" value="F:oxidoreductase activity, acting on the aldehyde or oxo group of donors, NAD or NADP as acceptor"/>
    <property type="evidence" value="ECO:0007669"/>
    <property type="project" value="InterPro"/>
</dbReference>
<dbReference type="CDD" id="cd07138">
    <property type="entry name" value="ALDH_CddD_SSP0762"/>
    <property type="match status" value="1"/>
</dbReference>
<dbReference type="PANTHER" id="PTHR42804">
    <property type="entry name" value="ALDEHYDE DEHYDROGENASE"/>
    <property type="match status" value="1"/>
</dbReference>
<evidence type="ECO:0000259" key="3">
    <source>
        <dbReference type="Pfam" id="PF00171"/>
    </source>
</evidence>
<dbReference type="SUPFAM" id="SSF53720">
    <property type="entry name" value="ALDH-like"/>
    <property type="match status" value="1"/>
</dbReference>
<dbReference type="Gene3D" id="3.40.309.10">
    <property type="entry name" value="Aldehyde Dehydrogenase, Chain A, domain 2"/>
    <property type="match status" value="1"/>
</dbReference>
<reference evidence="4" key="1">
    <citation type="submission" date="2022-12" db="EMBL/GenBank/DDBJ databases">
        <title>Acinetobacter lactucae: Emerging opportunistic pathogenic species of genus Acinetobacter isolated from immunocompromised patients in clinical settings of India.</title>
        <authorList>
            <person name="Amar A.K."/>
            <person name="Sawant A.R."/>
            <person name="Meera M."/>
            <person name="Tomar A."/>
            <person name="Sistla S."/>
            <person name="Prashanth K."/>
        </authorList>
    </citation>
    <scope>NUCLEOTIDE SEQUENCE</scope>
    <source>
        <strain evidence="4">PKAL1828C</strain>
    </source>
</reference>
<keyword evidence="2" id="KW-0560">Oxidoreductase</keyword>
<evidence type="ECO:0000313" key="5">
    <source>
        <dbReference type="Proteomes" id="UP001150055"/>
    </source>
</evidence>
<gene>
    <name evidence="4" type="ORF">M0O54_14880</name>
</gene>
<dbReference type="InterPro" id="IPR016162">
    <property type="entry name" value="Ald_DH_N"/>
</dbReference>
<dbReference type="Pfam" id="PF00171">
    <property type="entry name" value="Aldedh"/>
    <property type="match status" value="1"/>
</dbReference>
<name>A0AB35K6R2_9GAMM</name>
<dbReference type="InterPro" id="IPR015590">
    <property type="entry name" value="Aldehyde_DH_dom"/>
</dbReference>
<evidence type="ECO:0000256" key="1">
    <source>
        <dbReference type="ARBA" id="ARBA00009986"/>
    </source>
</evidence>
<dbReference type="FunFam" id="3.40.309.10:FF:000012">
    <property type="entry name" value="Betaine aldehyde dehydrogenase"/>
    <property type="match status" value="1"/>
</dbReference>
<dbReference type="AlphaFoldDB" id="A0AB35K6R2"/>
<dbReference type="EMBL" id="JALNTG010000059">
    <property type="protein sequence ID" value="MDD9321376.1"/>
    <property type="molecule type" value="Genomic_DNA"/>
</dbReference>